<feature type="transmembrane region" description="Helical" evidence="1">
    <location>
        <begin position="93"/>
        <end position="111"/>
    </location>
</feature>
<gene>
    <name evidence="2" type="ORF">ABE41_018900</name>
</gene>
<dbReference type="Proteomes" id="UP000077412">
    <property type="component" value="Chromosome"/>
</dbReference>
<dbReference type="STRING" id="255247.ABE41_018900"/>
<evidence type="ECO:0000256" key="1">
    <source>
        <dbReference type="SAM" id="Phobius"/>
    </source>
</evidence>
<dbReference type="EMBL" id="CP016761">
    <property type="protein sequence ID" value="ANX14085.1"/>
    <property type="molecule type" value="Genomic_DNA"/>
</dbReference>
<sequence length="183" mass="21103">MNQNEGHHNKLQKLYETQKVALYVLLGLIYSGFLGTQLGRIQAISDFNYTLHELLFVPATLALYLGPVMFLVYFYLLIKYIKKRERGHWGIKSAAKTISVIASIVAILIIMNHQSHEVSTAGIFVLEQKHLVEGKYYLVIDERQIKVSRNEYQLAEVENEYLVSFIWNSRSKKGILETIEPVK</sequence>
<evidence type="ECO:0000313" key="3">
    <source>
        <dbReference type="Proteomes" id="UP000077412"/>
    </source>
</evidence>
<keyword evidence="1" id="KW-1133">Transmembrane helix</keyword>
<keyword evidence="3" id="KW-1185">Reference proteome</keyword>
<feature type="transmembrane region" description="Helical" evidence="1">
    <location>
        <begin position="20"/>
        <end position="41"/>
    </location>
</feature>
<name>A0A1B1Z9G6_9BACL</name>
<reference evidence="2 3" key="1">
    <citation type="submission" date="2016-08" db="EMBL/GenBank/DDBJ databases">
        <title>Complete genome sequence of Fictibacillus arsenicus G25-54, a strain with toxicity to nematodes and a potential arsenic-resistance activity.</title>
        <authorList>
            <person name="Zheng Z."/>
        </authorList>
    </citation>
    <scope>NUCLEOTIDE SEQUENCE [LARGE SCALE GENOMIC DNA]</scope>
    <source>
        <strain evidence="2 3">G25-54</strain>
    </source>
</reference>
<keyword evidence="1" id="KW-0812">Transmembrane</keyword>
<keyword evidence="1" id="KW-0472">Membrane</keyword>
<accession>A0A1B1Z9G6</accession>
<feature type="transmembrane region" description="Helical" evidence="1">
    <location>
        <begin position="61"/>
        <end position="81"/>
    </location>
</feature>
<evidence type="ECO:0000313" key="2">
    <source>
        <dbReference type="EMBL" id="ANX14085.1"/>
    </source>
</evidence>
<dbReference type="AlphaFoldDB" id="A0A1B1Z9G6"/>
<protein>
    <submittedName>
        <fullName evidence="2">Uncharacterized protein</fullName>
    </submittedName>
</protein>
<proteinExistence type="predicted"/>
<organism evidence="2 3">
    <name type="scientific">Fictibacillus arsenicus</name>
    <dbReference type="NCBI Taxonomy" id="255247"/>
    <lineage>
        <taxon>Bacteria</taxon>
        <taxon>Bacillati</taxon>
        <taxon>Bacillota</taxon>
        <taxon>Bacilli</taxon>
        <taxon>Bacillales</taxon>
        <taxon>Fictibacillaceae</taxon>
        <taxon>Fictibacillus</taxon>
    </lineage>
</organism>
<dbReference type="KEGG" id="far:ABE41_018900"/>